<feature type="region of interest" description="Disordered" evidence="1">
    <location>
        <begin position="288"/>
        <end position="311"/>
    </location>
</feature>
<protein>
    <submittedName>
        <fullName evidence="2">Uncharacterized protein</fullName>
    </submittedName>
</protein>
<feature type="compositionally biased region" description="Acidic residues" evidence="1">
    <location>
        <begin position="181"/>
        <end position="190"/>
    </location>
</feature>
<feature type="region of interest" description="Disordered" evidence="1">
    <location>
        <begin position="72"/>
        <end position="122"/>
    </location>
</feature>
<feature type="compositionally biased region" description="Low complexity" evidence="1">
    <location>
        <begin position="158"/>
        <end position="169"/>
    </location>
</feature>
<reference evidence="3" key="1">
    <citation type="submission" date="2023-01" db="EMBL/GenBank/DDBJ databases">
        <title>Key to firefly adult light organ development and bioluminescence: homeobox transcription factors regulate luciferase expression and transportation to peroxisome.</title>
        <authorList>
            <person name="Fu X."/>
        </authorList>
    </citation>
    <scope>NUCLEOTIDE SEQUENCE [LARGE SCALE GENOMIC DNA]</scope>
</reference>
<sequence length="356" mass="39719">MESENESPPPPTTPRKKAKLLKAQQKYKHEWEYQYDWLTSDPVCEFNAKCKICALTFTISHAGVGQLGTEIEHSDDGWESQIDAEPPDQLEESLTSGTNEHDLEVSSDEENEENTPTKKQDYALIITEGKTASLIPTENIELPLNHIFLQTPDKDLPSTSSSEHTGTGSVDDSEPHSSNGSEDDDDDGEKESEIQDIAQSLSEDQLSTQQENTQPETHQSLYTIKRKHQMLVADENTQMEVMLSVIEHPKLSLRKRTSLMQQTADIPLEVNEQPEQTELLAPLDGDVPAEYQTPAPGGNDEDFGDEETNPAEAVPLVPYPQLELDYDSADEGVFHLPEDVYEEVPLEAFENAGQEV</sequence>
<evidence type="ECO:0000313" key="3">
    <source>
        <dbReference type="Proteomes" id="UP001353858"/>
    </source>
</evidence>
<accession>A0AAN7PCH4</accession>
<evidence type="ECO:0000313" key="2">
    <source>
        <dbReference type="EMBL" id="KAK4882627.1"/>
    </source>
</evidence>
<name>A0AAN7PCH4_9COLE</name>
<gene>
    <name evidence="2" type="ORF">RN001_005946</name>
</gene>
<feature type="compositionally biased region" description="Acidic residues" evidence="1">
    <location>
        <begin position="299"/>
        <end position="309"/>
    </location>
</feature>
<comment type="caution">
    <text evidence="2">The sequence shown here is derived from an EMBL/GenBank/DDBJ whole genome shotgun (WGS) entry which is preliminary data.</text>
</comment>
<organism evidence="2 3">
    <name type="scientific">Aquatica leii</name>
    <dbReference type="NCBI Taxonomy" id="1421715"/>
    <lineage>
        <taxon>Eukaryota</taxon>
        <taxon>Metazoa</taxon>
        <taxon>Ecdysozoa</taxon>
        <taxon>Arthropoda</taxon>
        <taxon>Hexapoda</taxon>
        <taxon>Insecta</taxon>
        <taxon>Pterygota</taxon>
        <taxon>Neoptera</taxon>
        <taxon>Endopterygota</taxon>
        <taxon>Coleoptera</taxon>
        <taxon>Polyphaga</taxon>
        <taxon>Elateriformia</taxon>
        <taxon>Elateroidea</taxon>
        <taxon>Lampyridae</taxon>
        <taxon>Luciolinae</taxon>
        <taxon>Aquatica</taxon>
    </lineage>
</organism>
<evidence type="ECO:0000256" key="1">
    <source>
        <dbReference type="SAM" id="MobiDB-lite"/>
    </source>
</evidence>
<feature type="region of interest" description="Disordered" evidence="1">
    <location>
        <begin position="153"/>
        <end position="192"/>
    </location>
</feature>
<feature type="region of interest" description="Disordered" evidence="1">
    <location>
        <begin position="1"/>
        <end position="21"/>
    </location>
</feature>
<dbReference type="AlphaFoldDB" id="A0AAN7PCH4"/>
<proteinExistence type="predicted"/>
<dbReference type="EMBL" id="JARPUR010000002">
    <property type="protein sequence ID" value="KAK4882627.1"/>
    <property type="molecule type" value="Genomic_DNA"/>
</dbReference>
<keyword evidence="3" id="KW-1185">Reference proteome</keyword>
<dbReference type="Proteomes" id="UP001353858">
    <property type="component" value="Unassembled WGS sequence"/>
</dbReference>